<dbReference type="CDD" id="cd07067">
    <property type="entry name" value="HP_PGM_like"/>
    <property type="match status" value="1"/>
</dbReference>
<proteinExistence type="predicted"/>
<organism evidence="2 3">
    <name type="scientific">Marilutibacter chinensis</name>
    <dbReference type="NCBI Taxonomy" id="2912247"/>
    <lineage>
        <taxon>Bacteria</taxon>
        <taxon>Pseudomonadati</taxon>
        <taxon>Pseudomonadota</taxon>
        <taxon>Gammaproteobacteria</taxon>
        <taxon>Lysobacterales</taxon>
        <taxon>Lysobacteraceae</taxon>
        <taxon>Marilutibacter</taxon>
    </lineage>
</organism>
<dbReference type="PROSITE" id="PS51257">
    <property type="entry name" value="PROKAR_LIPOPROTEIN"/>
    <property type="match status" value="1"/>
</dbReference>
<accession>A0ABS9HRX1</accession>
<name>A0ABS9HRX1_9GAMM</name>
<keyword evidence="3" id="KW-1185">Reference proteome</keyword>
<evidence type="ECO:0000313" key="2">
    <source>
        <dbReference type="EMBL" id="MCF7221082.1"/>
    </source>
</evidence>
<comment type="caution">
    <text evidence="2">The sequence shown here is derived from an EMBL/GenBank/DDBJ whole genome shotgun (WGS) entry which is preliminary data.</text>
</comment>
<dbReference type="Pfam" id="PF00300">
    <property type="entry name" value="His_Phos_1"/>
    <property type="match status" value="1"/>
</dbReference>
<feature type="chain" id="PRO_5045445406" evidence="1">
    <location>
        <begin position="21"/>
        <end position="187"/>
    </location>
</feature>
<dbReference type="InterPro" id="IPR013078">
    <property type="entry name" value="His_Pase_superF_clade-1"/>
</dbReference>
<dbReference type="Gene3D" id="3.40.50.1240">
    <property type="entry name" value="Phosphoglycerate mutase-like"/>
    <property type="match status" value="1"/>
</dbReference>
<dbReference type="InterPro" id="IPR029033">
    <property type="entry name" value="His_PPase_superfam"/>
</dbReference>
<dbReference type="SUPFAM" id="SSF53254">
    <property type="entry name" value="Phosphoglycerate mutase-like"/>
    <property type="match status" value="1"/>
</dbReference>
<reference evidence="2" key="1">
    <citation type="submission" date="2022-01" db="EMBL/GenBank/DDBJ databases">
        <title>Lysobacter chinensis sp. nov., a bacterium isolated from cow dung compost.</title>
        <authorList>
            <person name="Liu Y."/>
        </authorList>
    </citation>
    <scope>NUCLEOTIDE SEQUENCE</scope>
    <source>
        <strain evidence="2">TLK-CK17</strain>
    </source>
</reference>
<keyword evidence="1" id="KW-0732">Signal</keyword>
<feature type="signal peptide" evidence="1">
    <location>
        <begin position="1"/>
        <end position="20"/>
    </location>
</feature>
<evidence type="ECO:0000256" key="1">
    <source>
        <dbReference type="SAM" id="SignalP"/>
    </source>
</evidence>
<dbReference type="SMART" id="SM00855">
    <property type="entry name" value="PGAM"/>
    <property type="match status" value="1"/>
</dbReference>
<dbReference type="EMBL" id="JAKJPO010000001">
    <property type="protein sequence ID" value="MCF7221082.1"/>
    <property type="molecule type" value="Genomic_DNA"/>
</dbReference>
<protein>
    <submittedName>
        <fullName evidence="2">Histidine phosphatase family protein</fullName>
    </submittedName>
</protein>
<dbReference type="Proteomes" id="UP001430796">
    <property type="component" value="Unassembled WGS sequence"/>
</dbReference>
<reference evidence="2" key="2">
    <citation type="submission" date="2022-01" db="EMBL/GenBank/DDBJ databases">
        <authorList>
            <person name="Zhou L.Y."/>
        </authorList>
    </citation>
    <scope>NUCLEOTIDE SEQUENCE</scope>
    <source>
        <strain evidence="2">TLK-CK17</strain>
    </source>
</reference>
<sequence>MSRSALLSHRMQFHCMAALALALTACTTSGHTAKAEPQASRFVIVRHAEKQSGDAATARPDDPALTDAGRERAVRLAASLVGDPVVAVYATPYRRTRDTASPTARMHGLQVSEYDPHQPASALVDALRTAHPHGTVLVVGHSNTVPAIASALCGCEIAPIGEDEYDHRHVIDIDRQGRARLGGSPAP</sequence>
<dbReference type="RefSeq" id="WP_237053425.1">
    <property type="nucleotide sequence ID" value="NZ_JAKJPO010000001.1"/>
</dbReference>
<evidence type="ECO:0000313" key="3">
    <source>
        <dbReference type="Proteomes" id="UP001430796"/>
    </source>
</evidence>
<gene>
    <name evidence="2" type="ORF">L3V18_04665</name>
</gene>